<comment type="caution">
    <text evidence="1">The sequence shown here is derived from an EMBL/GenBank/DDBJ whole genome shotgun (WGS) entry which is preliminary data.</text>
</comment>
<reference evidence="1" key="1">
    <citation type="journal article" date="2020" name="Stud. Mycol.">
        <title>101 Dothideomycetes genomes: a test case for predicting lifestyles and emergence of pathogens.</title>
        <authorList>
            <person name="Haridas S."/>
            <person name="Albert R."/>
            <person name="Binder M."/>
            <person name="Bloem J."/>
            <person name="Labutti K."/>
            <person name="Salamov A."/>
            <person name="Andreopoulos B."/>
            <person name="Baker S."/>
            <person name="Barry K."/>
            <person name="Bills G."/>
            <person name="Bluhm B."/>
            <person name="Cannon C."/>
            <person name="Castanera R."/>
            <person name="Culley D."/>
            <person name="Daum C."/>
            <person name="Ezra D."/>
            <person name="Gonzalez J."/>
            <person name="Henrissat B."/>
            <person name="Kuo A."/>
            <person name="Liang C."/>
            <person name="Lipzen A."/>
            <person name="Lutzoni F."/>
            <person name="Magnuson J."/>
            <person name="Mondo S."/>
            <person name="Nolan M."/>
            <person name="Ohm R."/>
            <person name="Pangilinan J."/>
            <person name="Park H.-J."/>
            <person name="Ramirez L."/>
            <person name="Alfaro M."/>
            <person name="Sun H."/>
            <person name="Tritt A."/>
            <person name="Yoshinaga Y."/>
            <person name="Zwiers L.-H."/>
            <person name="Turgeon B."/>
            <person name="Goodwin S."/>
            <person name="Spatafora J."/>
            <person name="Crous P."/>
            <person name="Grigoriev I."/>
        </authorList>
    </citation>
    <scope>NUCLEOTIDE SEQUENCE</scope>
    <source>
        <strain evidence="1">CBS 525.71</strain>
    </source>
</reference>
<organism evidence="1 2">
    <name type="scientific">Macroventuria anomochaeta</name>
    <dbReference type="NCBI Taxonomy" id="301207"/>
    <lineage>
        <taxon>Eukaryota</taxon>
        <taxon>Fungi</taxon>
        <taxon>Dikarya</taxon>
        <taxon>Ascomycota</taxon>
        <taxon>Pezizomycotina</taxon>
        <taxon>Dothideomycetes</taxon>
        <taxon>Pleosporomycetidae</taxon>
        <taxon>Pleosporales</taxon>
        <taxon>Pleosporineae</taxon>
        <taxon>Didymellaceae</taxon>
        <taxon>Macroventuria</taxon>
    </lineage>
</organism>
<evidence type="ECO:0000313" key="1">
    <source>
        <dbReference type="EMBL" id="KAF2632519.1"/>
    </source>
</evidence>
<protein>
    <submittedName>
        <fullName evidence="1">Uncharacterized protein</fullName>
    </submittedName>
</protein>
<sequence length="223" mass="24932">MLHLLACVRRTQEHVTLLQECIDEVKDNLSLFLFMKQSSTQGRDMGTRSPSLRPVVLYKVRLFRLRVRNTDEVPDHNPCCMSSTPSVCECIPPGPKVEPAPDAEYRCKPAGSPATWPLVLSAGLVHMLSSPQCINEQETWVLDLLPKRTRGQLQERAGQPVEGCGIYYQEGVDFDVIISVVFGVFILASLLFGVYKVGIRHPGCFRCQLVYGCGEWDLYGLAC</sequence>
<accession>A0ACB6SGR8</accession>
<proteinExistence type="predicted"/>
<evidence type="ECO:0000313" key="2">
    <source>
        <dbReference type="Proteomes" id="UP000799754"/>
    </source>
</evidence>
<dbReference type="Proteomes" id="UP000799754">
    <property type="component" value="Unassembled WGS sequence"/>
</dbReference>
<name>A0ACB6SGR8_9PLEO</name>
<keyword evidence="2" id="KW-1185">Reference proteome</keyword>
<dbReference type="EMBL" id="MU006702">
    <property type="protein sequence ID" value="KAF2632519.1"/>
    <property type="molecule type" value="Genomic_DNA"/>
</dbReference>
<gene>
    <name evidence="1" type="ORF">BU25DRAFT_382010</name>
</gene>